<keyword evidence="2" id="KW-0418">Kinase</keyword>
<dbReference type="SUPFAM" id="SSF56112">
    <property type="entry name" value="Protein kinase-like (PK-like)"/>
    <property type="match status" value="1"/>
</dbReference>
<dbReference type="InterPro" id="IPR011009">
    <property type="entry name" value="Kinase-like_dom_sf"/>
</dbReference>
<evidence type="ECO:0000259" key="1">
    <source>
        <dbReference type="PROSITE" id="PS50011"/>
    </source>
</evidence>
<dbReference type="PROSITE" id="PS50011">
    <property type="entry name" value="PROTEIN_KINASE_DOM"/>
    <property type="match status" value="1"/>
</dbReference>
<name>A0A9P9BXF5_9PEZI</name>
<dbReference type="GO" id="GO:0005634">
    <property type="term" value="C:nucleus"/>
    <property type="evidence" value="ECO:0007669"/>
    <property type="project" value="TreeGrafter"/>
</dbReference>
<organism evidence="2 3">
    <name type="scientific">Microdochium trichocladiopsis</name>
    <dbReference type="NCBI Taxonomy" id="1682393"/>
    <lineage>
        <taxon>Eukaryota</taxon>
        <taxon>Fungi</taxon>
        <taxon>Dikarya</taxon>
        <taxon>Ascomycota</taxon>
        <taxon>Pezizomycotina</taxon>
        <taxon>Sordariomycetes</taxon>
        <taxon>Xylariomycetidae</taxon>
        <taxon>Xylariales</taxon>
        <taxon>Microdochiaceae</taxon>
        <taxon>Microdochium</taxon>
    </lineage>
</organism>
<proteinExistence type="predicted"/>
<dbReference type="SMART" id="SM00220">
    <property type="entry name" value="S_TKc"/>
    <property type="match status" value="1"/>
</dbReference>
<dbReference type="OrthoDB" id="4062651at2759"/>
<dbReference type="GO" id="GO:0044773">
    <property type="term" value="P:mitotic DNA damage checkpoint signaling"/>
    <property type="evidence" value="ECO:0007669"/>
    <property type="project" value="TreeGrafter"/>
</dbReference>
<accession>A0A9P9BXF5</accession>
<evidence type="ECO:0000313" key="3">
    <source>
        <dbReference type="Proteomes" id="UP000756346"/>
    </source>
</evidence>
<keyword evidence="2" id="KW-0808">Transferase</keyword>
<comment type="caution">
    <text evidence="2">The sequence shown here is derived from an EMBL/GenBank/DDBJ whole genome shotgun (WGS) entry which is preliminary data.</text>
</comment>
<dbReference type="InterPro" id="IPR008271">
    <property type="entry name" value="Ser/Thr_kinase_AS"/>
</dbReference>
<dbReference type="RefSeq" id="XP_046016109.1">
    <property type="nucleotide sequence ID" value="XM_046149621.1"/>
</dbReference>
<dbReference type="Pfam" id="PF00069">
    <property type="entry name" value="Pkinase"/>
    <property type="match status" value="1"/>
</dbReference>
<gene>
    <name evidence="2" type="ORF">B0I36DRAFT_238502</name>
</gene>
<feature type="domain" description="Protein kinase" evidence="1">
    <location>
        <begin position="1"/>
        <end position="320"/>
    </location>
</feature>
<dbReference type="GO" id="GO:0004674">
    <property type="term" value="F:protein serine/threonine kinase activity"/>
    <property type="evidence" value="ECO:0007669"/>
    <property type="project" value="UniProtKB-KW"/>
</dbReference>
<dbReference type="Proteomes" id="UP000756346">
    <property type="component" value="Unassembled WGS sequence"/>
</dbReference>
<dbReference type="PANTHER" id="PTHR44167:SF24">
    <property type="entry name" value="SERINE_THREONINE-PROTEIN KINASE CHK2"/>
    <property type="match status" value="1"/>
</dbReference>
<dbReference type="Gene3D" id="1.10.510.10">
    <property type="entry name" value="Transferase(Phosphotransferase) domain 1"/>
    <property type="match status" value="1"/>
</dbReference>
<dbReference type="InterPro" id="IPR000719">
    <property type="entry name" value="Prot_kinase_dom"/>
</dbReference>
<keyword evidence="2" id="KW-0723">Serine/threonine-protein kinase</keyword>
<dbReference type="PANTHER" id="PTHR44167">
    <property type="entry name" value="OVARIAN-SPECIFIC SERINE/THREONINE-PROTEIN KINASE LOK-RELATED"/>
    <property type="match status" value="1"/>
</dbReference>
<dbReference type="GeneID" id="70179167"/>
<keyword evidence="3" id="KW-1185">Reference proteome</keyword>
<dbReference type="AlphaFoldDB" id="A0A9P9BXF5"/>
<sequence length="329" mass="37594">MSELPATLGRGVSLRSDSGHTYTIKDTLVARPKPFSSVFLAESEGKQFVIKDSLGSEADLRYRANVHDRVADSPHVRARIDTITGESAFVMPYMDDDLLQMAGNNLFKDVRKNVLRQALCGLRDLHDKDLAHNDVKPNNIFVDYQLNPDRQVLLKSVKIGDLEEAVVIPPGNWLRGPQCGNKNWRSPEAWARAGQNQASDIYSFAVIMIYVMHHVMVFYEEGDNLLDEDQVWRRILWQHVCVFGDREAYAGYLEHVTKTQPEFAAQLDEMVQEKLKEGLFPPFRLYDFIEPEFRDLVGQMTNLNPLNRITAKEALQHVWFTEGDEAEKA</sequence>
<reference evidence="2" key="1">
    <citation type="journal article" date="2021" name="Nat. Commun.">
        <title>Genetic determinants of endophytism in the Arabidopsis root mycobiome.</title>
        <authorList>
            <person name="Mesny F."/>
            <person name="Miyauchi S."/>
            <person name="Thiergart T."/>
            <person name="Pickel B."/>
            <person name="Atanasova L."/>
            <person name="Karlsson M."/>
            <person name="Huettel B."/>
            <person name="Barry K.W."/>
            <person name="Haridas S."/>
            <person name="Chen C."/>
            <person name="Bauer D."/>
            <person name="Andreopoulos W."/>
            <person name="Pangilinan J."/>
            <person name="LaButti K."/>
            <person name="Riley R."/>
            <person name="Lipzen A."/>
            <person name="Clum A."/>
            <person name="Drula E."/>
            <person name="Henrissat B."/>
            <person name="Kohler A."/>
            <person name="Grigoriev I.V."/>
            <person name="Martin F.M."/>
            <person name="Hacquard S."/>
        </authorList>
    </citation>
    <scope>NUCLEOTIDE SEQUENCE</scope>
    <source>
        <strain evidence="2">MPI-CAGE-CH-0230</strain>
    </source>
</reference>
<protein>
    <submittedName>
        <fullName evidence="2">Serine/threonine protein kinase</fullName>
    </submittedName>
</protein>
<dbReference type="GO" id="GO:0005524">
    <property type="term" value="F:ATP binding"/>
    <property type="evidence" value="ECO:0007669"/>
    <property type="project" value="InterPro"/>
</dbReference>
<dbReference type="PROSITE" id="PS00108">
    <property type="entry name" value="PROTEIN_KINASE_ST"/>
    <property type="match status" value="1"/>
</dbReference>
<evidence type="ECO:0000313" key="2">
    <source>
        <dbReference type="EMBL" id="KAH7036016.1"/>
    </source>
</evidence>
<dbReference type="EMBL" id="JAGTJQ010000003">
    <property type="protein sequence ID" value="KAH7036016.1"/>
    <property type="molecule type" value="Genomic_DNA"/>
</dbReference>